<feature type="domain" description="MTTase N-terminal" evidence="10">
    <location>
        <begin position="25"/>
        <end position="142"/>
    </location>
</feature>
<dbReference type="Pfam" id="PF00919">
    <property type="entry name" value="UPF0004"/>
    <property type="match status" value="1"/>
</dbReference>
<evidence type="ECO:0000256" key="7">
    <source>
        <dbReference type="ARBA" id="ARBA00023014"/>
    </source>
</evidence>
<accession>C1N9M0</accession>
<dbReference type="InterPro" id="IPR023404">
    <property type="entry name" value="rSAM_horseshoe"/>
</dbReference>
<keyword evidence="5" id="KW-0479">Metal-binding</keyword>
<dbReference type="OrthoDB" id="190098at2759"/>
<dbReference type="Gene3D" id="3.40.50.12160">
    <property type="entry name" value="Methylthiotransferase, N-terminal domain"/>
    <property type="match status" value="1"/>
</dbReference>
<dbReference type="KEGG" id="mpp:MICPUCDRAFT_23665"/>
<keyword evidence="7" id="KW-0411">Iron-sulfur</keyword>
<evidence type="ECO:0000256" key="2">
    <source>
        <dbReference type="ARBA" id="ARBA00009815"/>
    </source>
</evidence>
<dbReference type="RefSeq" id="XP_003064635.1">
    <property type="nucleotide sequence ID" value="XM_003064589.1"/>
</dbReference>
<dbReference type="SUPFAM" id="SSF102114">
    <property type="entry name" value="Radical SAM enzymes"/>
    <property type="match status" value="1"/>
</dbReference>
<evidence type="ECO:0000256" key="8">
    <source>
        <dbReference type="SAM" id="MobiDB-lite"/>
    </source>
</evidence>
<keyword evidence="3" id="KW-0004">4Fe-4S</keyword>
<protein>
    <submittedName>
        <fullName evidence="12">Predicted protein</fullName>
    </submittedName>
</protein>
<dbReference type="SFLD" id="SFLDG01082">
    <property type="entry name" value="B12-binding_domain_containing"/>
    <property type="match status" value="1"/>
</dbReference>
<comment type="similarity">
    <text evidence="2">Belongs to the methylthiotransferase family. MiaB subfamily.</text>
</comment>
<dbReference type="InterPro" id="IPR006638">
    <property type="entry name" value="Elp3/MiaA/NifB-like_rSAM"/>
</dbReference>
<dbReference type="PROSITE" id="PS51449">
    <property type="entry name" value="MTTASE_N"/>
    <property type="match status" value="1"/>
</dbReference>
<dbReference type="GeneID" id="9690081"/>
<dbReference type="InterPro" id="IPR013848">
    <property type="entry name" value="Methylthiotransferase_N"/>
</dbReference>
<evidence type="ECO:0000256" key="6">
    <source>
        <dbReference type="ARBA" id="ARBA00023004"/>
    </source>
</evidence>
<dbReference type="GO" id="GO:0005739">
    <property type="term" value="C:mitochondrion"/>
    <property type="evidence" value="ECO:0007669"/>
    <property type="project" value="TreeGrafter"/>
</dbReference>
<gene>
    <name evidence="12" type="ORF">MICPUCDRAFT_23665</name>
</gene>
<reference evidence="12 13" key="1">
    <citation type="journal article" date="2009" name="Science">
        <title>Green evolution and dynamic adaptations revealed by genomes of the marine picoeukaryotes Micromonas.</title>
        <authorList>
            <person name="Worden A.Z."/>
            <person name="Lee J.H."/>
            <person name="Mock T."/>
            <person name="Rouze P."/>
            <person name="Simmons M.P."/>
            <person name="Aerts A.L."/>
            <person name="Allen A.E."/>
            <person name="Cuvelier M.L."/>
            <person name="Derelle E."/>
            <person name="Everett M.V."/>
            <person name="Foulon E."/>
            <person name="Grimwood J."/>
            <person name="Gundlach H."/>
            <person name="Henrissat B."/>
            <person name="Napoli C."/>
            <person name="McDonald S.M."/>
            <person name="Parker M.S."/>
            <person name="Rombauts S."/>
            <person name="Salamov A."/>
            <person name="Von Dassow P."/>
            <person name="Badger J.H."/>
            <person name="Coutinho P.M."/>
            <person name="Demir E."/>
            <person name="Dubchak I."/>
            <person name="Gentemann C."/>
            <person name="Eikrem W."/>
            <person name="Gready J.E."/>
            <person name="John U."/>
            <person name="Lanier W."/>
            <person name="Lindquist E.A."/>
            <person name="Lucas S."/>
            <person name="Mayer K.F."/>
            <person name="Moreau H."/>
            <person name="Not F."/>
            <person name="Otillar R."/>
            <person name="Panaud O."/>
            <person name="Pangilinan J."/>
            <person name="Paulsen I."/>
            <person name="Piegu B."/>
            <person name="Poliakov A."/>
            <person name="Robbens S."/>
            <person name="Schmutz J."/>
            <person name="Toulza E."/>
            <person name="Wyss T."/>
            <person name="Zelensky A."/>
            <person name="Zhou K."/>
            <person name="Armbrust E.V."/>
            <person name="Bhattacharya D."/>
            <person name="Goodenough U.W."/>
            <person name="Van de Peer Y."/>
            <person name="Grigoriev I.V."/>
        </authorList>
    </citation>
    <scope>NUCLEOTIDE SEQUENCE [LARGE SCALE GENOMIC DNA]</scope>
    <source>
        <strain evidence="12 13">CCMP1545</strain>
    </source>
</reference>
<dbReference type="InterPro" id="IPR006463">
    <property type="entry name" value="MiaB_methiolase"/>
</dbReference>
<name>C1N9M0_MICPC</name>
<evidence type="ECO:0000256" key="1">
    <source>
        <dbReference type="ARBA" id="ARBA00001966"/>
    </source>
</evidence>
<dbReference type="InterPro" id="IPR005839">
    <property type="entry name" value="Methylthiotransferase"/>
</dbReference>
<dbReference type="AlphaFoldDB" id="C1N9M0"/>
<evidence type="ECO:0000259" key="9">
    <source>
        <dbReference type="PROSITE" id="PS50926"/>
    </source>
</evidence>
<evidence type="ECO:0000259" key="10">
    <source>
        <dbReference type="PROSITE" id="PS51449"/>
    </source>
</evidence>
<dbReference type="GO" id="GO:0080090">
    <property type="term" value="P:regulation of primary metabolic process"/>
    <property type="evidence" value="ECO:0007669"/>
    <property type="project" value="UniProtKB-ARBA"/>
</dbReference>
<dbReference type="SFLD" id="SFLDG01061">
    <property type="entry name" value="methylthiotransferase"/>
    <property type="match status" value="1"/>
</dbReference>
<dbReference type="SMART" id="SM00729">
    <property type="entry name" value="Elp3"/>
    <property type="match status" value="1"/>
</dbReference>
<dbReference type="Pfam" id="PF01938">
    <property type="entry name" value="TRAM"/>
    <property type="match status" value="1"/>
</dbReference>
<dbReference type="InterPro" id="IPR058240">
    <property type="entry name" value="rSAM_sf"/>
</dbReference>
<feature type="region of interest" description="Disordered" evidence="8">
    <location>
        <begin position="1"/>
        <end position="22"/>
    </location>
</feature>
<evidence type="ECO:0000256" key="5">
    <source>
        <dbReference type="ARBA" id="ARBA00022723"/>
    </source>
</evidence>
<dbReference type="PANTHER" id="PTHR43020:SF2">
    <property type="entry name" value="MITOCHONDRIAL TRNA METHYLTHIOTRANSFERASE CDK5RAP1"/>
    <property type="match status" value="1"/>
</dbReference>
<dbReference type="Gene3D" id="3.80.30.20">
    <property type="entry name" value="tm_1862 like domain"/>
    <property type="match status" value="1"/>
</dbReference>
<dbReference type="GO" id="GO:0046872">
    <property type="term" value="F:metal ion binding"/>
    <property type="evidence" value="ECO:0007669"/>
    <property type="project" value="UniProtKB-KW"/>
</dbReference>
<dbReference type="PROSITE" id="PS01278">
    <property type="entry name" value="MTTASE_RADICAL"/>
    <property type="match status" value="1"/>
</dbReference>
<dbReference type="NCBIfam" id="TIGR00089">
    <property type="entry name" value="MiaB/RimO family radical SAM methylthiotransferase"/>
    <property type="match status" value="1"/>
</dbReference>
<comment type="cofactor">
    <cofactor evidence="1">
        <name>[4Fe-4S] cluster</name>
        <dbReference type="ChEBI" id="CHEBI:49883"/>
    </cofactor>
</comment>
<feature type="domain" description="Radical SAM core" evidence="11">
    <location>
        <begin position="173"/>
        <end position="434"/>
    </location>
</feature>
<sequence>MNVSTSSSDAPASSSSRPDDDQRRRTAFIETYGCQMNVSDSEIVASVLQSNRYVVVDDVDAADAVLVNTCAIRDGAEAKIWHRLRQLKREWKDAKNAPVVGVLGCMGERLKHKLLETDGLADLVAGPDAYRDLPRLIDVARGAWSGGGSVEAAINVQLRRDETYADVKPVRANDAGPSAFVSIMRGCNNMCAFCIVPFTRGRERSRPRASIVDEVKRLVDEGRKEVVLLGQNVNSYADASGAFYLTLVPIRPRSRGFKSVYKPGARRENALLFAELLDEVAGVDPEMRVRFTSPHPKDFPDDVLNVIASRPNVCKQLHMPAQSGSTTVLERMRRGYTREAYVDLVRRARERVPGVAVSSDFIRRVFGFCGETEDEHADTVSLMNLMRYEQAFMFAYSMREKTAASRHLVDDVPEETKKRRLAEVIAAQRRGAEERNADEIGVTHLVLIEGTSKRSDAEYTGRTCTGKRVIVTAARTREADVDVTPGEYVAVRVEKANASTLFGSPVARTTAAGFHALHGASWWAGGGEPR</sequence>
<dbReference type="SFLD" id="SFLDF00273">
    <property type="entry name" value="(dimethylallyl)adenosine_tRNA"/>
    <property type="match status" value="1"/>
</dbReference>
<dbReference type="GO" id="GO:0051539">
    <property type="term" value="F:4 iron, 4 sulfur cluster binding"/>
    <property type="evidence" value="ECO:0007669"/>
    <property type="project" value="UniProtKB-KW"/>
</dbReference>
<evidence type="ECO:0000256" key="3">
    <source>
        <dbReference type="ARBA" id="ARBA00022485"/>
    </source>
</evidence>
<dbReference type="PANTHER" id="PTHR43020">
    <property type="entry name" value="CDK5 REGULATORY SUBUNIT-ASSOCIATED PROTEIN 1"/>
    <property type="match status" value="1"/>
</dbReference>
<dbReference type="Proteomes" id="UP000001876">
    <property type="component" value="Unassembled WGS sequence"/>
</dbReference>
<feature type="compositionally biased region" description="Low complexity" evidence="8">
    <location>
        <begin position="1"/>
        <end position="16"/>
    </location>
</feature>
<dbReference type="GO" id="GO:0060255">
    <property type="term" value="P:regulation of macromolecule metabolic process"/>
    <property type="evidence" value="ECO:0007669"/>
    <property type="project" value="UniProtKB-ARBA"/>
</dbReference>
<dbReference type="InterPro" id="IPR007197">
    <property type="entry name" value="rSAM"/>
</dbReference>
<dbReference type="EMBL" id="GG663752">
    <property type="protein sequence ID" value="EEH50969.1"/>
    <property type="molecule type" value="Genomic_DNA"/>
</dbReference>
<dbReference type="FunFam" id="3.40.50.12160:FF:000003">
    <property type="entry name" value="CDK5 regulatory subunit-associated protein 1"/>
    <property type="match status" value="1"/>
</dbReference>
<dbReference type="PROSITE" id="PS51918">
    <property type="entry name" value="RADICAL_SAM"/>
    <property type="match status" value="1"/>
</dbReference>
<keyword evidence="6" id="KW-0408">Iron</keyword>
<dbReference type="GO" id="GO:0005829">
    <property type="term" value="C:cytosol"/>
    <property type="evidence" value="ECO:0007669"/>
    <property type="project" value="TreeGrafter"/>
</dbReference>
<dbReference type="GO" id="GO:0035597">
    <property type="term" value="F:tRNA-2-methylthio-N(6)-dimethylallyladenosine(37) synthase activity"/>
    <property type="evidence" value="ECO:0007669"/>
    <property type="project" value="TreeGrafter"/>
</dbReference>
<dbReference type="InterPro" id="IPR002792">
    <property type="entry name" value="TRAM_dom"/>
</dbReference>
<organism evidence="13">
    <name type="scientific">Micromonas pusilla (strain CCMP1545)</name>
    <name type="common">Picoplanktonic green alga</name>
    <dbReference type="NCBI Taxonomy" id="564608"/>
    <lineage>
        <taxon>Eukaryota</taxon>
        <taxon>Viridiplantae</taxon>
        <taxon>Chlorophyta</taxon>
        <taxon>Mamiellophyceae</taxon>
        <taxon>Mamiellales</taxon>
        <taxon>Mamiellaceae</taxon>
        <taxon>Micromonas</taxon>
    </lineage>
</organism>
<dbReference type="InterPro" id="IPR020612">
    <property type="entry name" value="Methylthiotransferase_CS"/>
</dbReference>
<proteinExistence type="inferred from homology"/>
<dbReference type="OMA" id="GAEAKIW"/>
<dbReference type="eggNOG" id="KOG2492">
    <property type="taxonomic scope" value="Eukaryota"/>
</dbReference>
<evidence type="ECO:0000256" key="4">
    <source>
        <dbReference type="ARBA" id="ARBA00022691"/>
    </source>
</evidence>
<keyword evidence="4" id="KW-0949">S-adenosyl-L-methionine</keyword>
<feature type="domain" description="TRAM" evidence="9">
    <location>
        <begin position="437"/>
        <end position="507"/>
    </location>
</feature>
<dbReference type="SFLD" id="SFLDS00029">
    <property type="entry name" value="Radical_SAM"/>
    <property type="match status" value="1"/>
</dbReference>
<dbReference type="InterPro" id="IPR038135">
    <property type="entry name" value="Methylthiotransferase_N_sf"/>
</dbReference>
<evidence type="ECO:0000313" key="13">
    <source>
        <dbReference type="Proteomes" id="UP000001876"/>
    </source>
</evidence>
<dbReference type="FunFam" id="3.80.30.20:FF:000003">
    <property type="entry name" value="CDK5 regulatory subunit-associated protein 1"/>
    <property type="match status" value="1"/>
</dbReference>
<dbReference type="PROSITE" id="PS50926">
    <property type="entry name" value="TRAM"/>
    <property type="match status" value="1"/>
</dbReference>
<dbReference type="SFLD" id="SFLDF00413">
    <property type="entry name" value="CDK5RAP1"/>
    <property type="match status" value="1"/>
</dbReference>
<evidence type="ECO:0000313" key="12">
    <source>
        <dbReference type="EMBL" id="EEH50969.1"/>
    </source>
</evidence>
<dbReference type="Pfam" id="PF04055">
    <property type="entry name" value="Radical_SAM"/>
    <property type="match status" value="1"/>
</dbReference>
<dbReference type="STRING" id="564608.C1N9M0"/>
<keyword evidence="13" id="KW-1185">Reference proteome</keyword>
<evidence type="ECO:0000259" key="11">
    <source>
        <dbReference type="PROSITE" id="PS51918"/>
    </source>
</evidence>